<reference evidence="1" key="1">
    <citation type="submission" date="2019-02" db="EMBL/GenBank/DDBJ databases">
        <authorList>
            <person name="Gruber-Vodicka R. H."/>
            <person name="Seah K. B. B."/>
        </authorList>
    </citation>
    <scope>NUCLEOTIDE SEQUENCE</scope>
    <source>
        <strain evidence="1">BECK_BZ197</strain>
    </source>
</reference>
<dbReference type="AlphaFoldDB" id="A0A450XG44"/>
<organism evidence="1">
    <name type="scientific">Candidatus Kentrum sp. MB</name>
    <dbReference type="NCBI Taxonomy" id="2138164"/>
    <lineage>
        <taxon>Bacteria</taxon>
        <taxon>Pseudomonadati</taxon>
        <taxon>Pseudomonadota</taxon>
        <taxon>Gammaproteobacteria</taxon>
        <taxon>Candidatus Kentrum</taxon>
    </lineage>
</organism>
<accession>A0A450XG44</accession>
<name>A0A450XG44_9GAMM</name>
<protein>
    <submittedName>
        <fullName evidence="1">Uncharacterized protein</fullName>
    </submittedName>
</protein>
<dbReference type="EMBL" id="CAADFO010000035">
    <property type="protein sequence ID" value="VFK28270.1"/>
    <property type="molecule type" value="Genomic_DNA"/>
</dbReference>
<sequence>MKRQASTFRDCCRSSVVAFVLSSDDTEATRRLVQIHHTNRSNPIHTTPWVSRRGLSPWTRSRASPYNLAVFLSFCEKGVHLLFVGRVEIPEQGQFFSSLYPVDIVWVGQWLLPIFS</sequence>
<evidence type="ECO:0000313" key="1">
    <source>
        <dbReference type="EMBL" id="VFK28270.1"/>
    </source>
</evidence>
<gene>
    <name evidence="1" type="ORF">BECKMB1821G_GA0114241_103518</name>
</gene>
<proteinExistence type="predicted"/>